<accession>A0A7V7GPL2</accession>
<dbReference type="EMBL" id="QOVF01000007">
    <property type="protein sequence ID" value="KAA0691803.1"/>
    <property type="molecule type" value="Genomic_DNA"/>
</dbReference>
<reference evidence="2 3" key="1">
    <citation type="submission" date="2018-07" db="EMBL/GenBank/DDBJ databases">
        <title>Pseudomonas laoshanensis sp. nov., isolated from soil.</title>
        <authorList>
            <person name="Sun J."/>
            <person name="Yu L."/>
            <person name="Wang M."/>
            <person name="Zhang C."/>
        </authorList>
    </citation>
    <scope>NUCLEOTIDE SEQUENCE [LARGE SCALE GENOMIC DNA]</scope>
    <source>
        <strain evidence="2 3">Y22</strain>
    </source>
</reference>
<dbReference type="AlphaFoldDB" id="A0A7V7GPL2"/>
<feature type="region of interest" description="Disordered" evidence="1">
    <location>
        <begin position="41"/>
        <end position="67"/>
    </location>
</feature>
<dbReference type="OrthoDB" id="7020398at2"/>
<organism evidence="2 3">
    <name type="scientific">Halopseudomonas laoshanensis</name>
    <dbReference type="NCBI Taxonomy" id="2268758"/>
    <lineage>
        <taxon>Bacteria</taxon>
        <taxon>Pseudomonadati</taxon>
        <taxon>Pseudomonadota</taxon>
        <taxon>Gammaproteobacteria</taxon>
        <taxon>Pseudomonadales</taxon>
        <taxon>Pseudomonadaceae</taxon>
        <taxon>Halopseudomonas</taxon>
    </lineage>
</organism>
<gene>
    <name evidence="2" type="ORF">DT594_16320</name>
</gene>
<protein>
    <submittedName>
        <fullName evidence="2">Uncharacterized protein</fullName>
    </submittedName>
</protein>
<proteinExistence type="predicted"/>
<name>A0A7V7GPL2_9GAMM</name>
<dbReference type="Proteomes" id="UP000463138">
    <property type="component" value="Unassembled WGS sequence"/>
</dbReference>
<sequence>MVTHYKTAGHLACGSEGSHLESTNKVSRVKCRNCRRTEAFQEAQRRSRNAKRRAASKTKTVKKTETQQPTFDWRGFWTDRLTAMPGTQRLPRGFGDQTYV</sequence>
<evidence type="ECO:0000256" key="1">
    <source>
        <dbReference type="SAM" id="MobiDB-lite"/>
    </source>
</evidence>
<keyword evidence="3" id="KW-1185">Reference proteome</keyword>
<feature type="compositionally biased region" description="Basic residues" evidence="1">
    <location>
        <begin position="46"/>
        <end position="61"/>
    </location>
</feature>
<evidence type="ECO:0000313" key="3">
    <source>
        <dbReference type="Proteomes" id="UP000463138"/>
    </source>
</evidence>
<feature type="region of interest" description="Disordered" evidence="1">
    <location>
        <begin position="1"/>
        <end position="27"/>
    </location>
</feature>
<comment type="caution">
    <text evidence="2">The sequence shown here is derived from an EMBL/GenBank/DDBJ whole genome shotgun (WGS) entry which is preliminary data.</text>
</comment>
<dbReference type="RefSeq" id="WP_149333890.1">
    <property type="nucleotide sequence ID" value="NZ_QOVF01000007.1"/>
</dbReference>
<evidence type="ECO:0000313" key="2">
    <source>
        <dbReference type="EMBL" id="KAA0691803.1"/>
    </source>
</evidence>